<dbReference type="OrthoDB" id="10003767at2759"/>
<reference evidence="2" key="1">
    <citation type="journal article" date="2020" name="Stud. Mycol.">
        <title>101 Dothideomycetes genomes: a test case for predicting lifestyles and emergence of pathogens.</title>
        <authorList>
            <person name="Haridas S."/>
            <person name="Albert R."/>
            <person name="Binder M."/>
            <person name="Bloem J."/>
            <person name="Labutti K."/>
            <person name="Salamov A."/>
            <person name="Andreopoulos B."/>
            <person name="Baker S."/>
            <person name="Barry K."/>
            <person name="Bills G."/>
            <person name="Bluhm B."/>
            <person name="Cannon C."/>
            <person name="Castanera R."/>
            <person name="Culley D."/>
            <person name="Daum C."/>
            <person name="Ezra D."/>
            <person name="Gonzalez J."/>
            <person name="Henrissat B."/>
            <person name="Kuo A."/>
            <person name="Liang C."/>
            <person name="Lipzen A."/>
            <person name="Lutzoni F."/>
            <person name="Magnuson J."/>
            <person name="Mondo S."/>
            <person name="Nolan M."/>
            <person name="Ohm R."/>
            <person name="Pangilinan J."/>
            <person name="Park H.-J."/>
            <person name="Ramirez L."/>
            <person name="Alfaro M."/>
            <person name="Sun H."/>
            <person name="Tritt A."/>
            <person name="Yoshinaga Y."/>
            <person name="Zwiers L.-H."/>
            <person name="Turgeon B."/>
            <person name="Goodwin S."/>
            <person name="Spatafora J."/>
            <person name="Crous P."/>
            <person name="Grigoriev I."/>
        </authorList>
    </citation>
    <scope>NUCLEOTIDE SEQUENCE</scope>
    <source>
        <strain evidence="2">CBS 161.51</strain>
    </source>
</reference>
<dbReference type="InterPro" id="IPR011009">
    <property type="entry name" value="Kinase-like_dom_sf"/>
</dbReference>
<dbReference type="InterPro" id="IPR051678">
    <property type="entry name" value="AGP_Transferase"/>
</dbReference>
<protein>
    <submittedName>
        <fullName evidence="2">Uncharacterized protein</fullName>
    </submittedName>
</protein>
<accession>A0A6A5STK9</accession>
<dbReference type="EMBL" id="ML976024">
    <property type="protein sequence ID" value="KAF1943493.1"/>
    <property type="molecule type" value="Genomic_DNA"/>
</dbReference>
<evidence type="ECO:0000313" key="3">
    <source>
        <dbReference type="Proteomes" id="UP000800038"/>
    </source>
</evidence>
<name>A0A6A5STK9_9PLEO</name>
<gene>
    <name evidence="2" type="ORF">EJ02DRAFT_433079</name>
</gene>
<dbReference type="PANTHER" id="PTHR21310">
    <property type="entry name" value="AMINOGLYCOSIDE PHOSPHOTRANSFERASE-RELATED-RELATED"/>
    <property type="match status" value="1"/>
</dbReference>
<organism evidence="2 3">
    <name type="scientific">Clathrospora elynae</name>
    <dbReference type="NCBI Taxonomy" id="706981"/>
    <lineage>
        <taxon>Eukaryota</taxon>
        <taxon>Fungi</taxon>
        <taxon>Dikarya</taxon>
        <taxon>Ascomycota</taxon>
        <taxon>Pezizomycotina</taxon>
        <taxon>Dothideomycetes</taxon>
        <taxon>Pleosporomycetidae</taxon>
        <taxon>Pleosporales</taxon>
        <taxon>Diademaceae</taxon>
        <taxon>Clathrospora</taxon>
    </lineage>
</organism>
<dbReference type="PANTHER" id="PTHR21310:SF51">
    <property type="entry name" value="AMINOGLYCOSIDE PHOSPHOTRANSFERASE DOMAIN-CONTAINING PROTEIN"/>
    <property type="match status" value="1"/>
</dbReference>
<proteinExistence type="predicted"/>
<dbReference type="Proteomes" id="UP000800038">
    <property type="component" value="Unassembled WGS sequence"/>
</dbReference>
<evidence type="ECO:0000313" key="2">
    <source>
        <dbReference type="EMBL" id="KAF1943493.1"/>
    </source>
</evidence>
<feature type="region of interest" description="Disordered" evidence="1">
    <location>
        <begin position="1"/>
        <end position="32"/>
    </location>
</feature>
<dbReference type="SUPFAM" id="SSF56112">
    <property type="entry name" value="Protein kinase-like (PK-like)"/>
    <property type="match status" value="1"/>
</dbReference>
<sequence>MSTEPPANPTLVDAPRPSLPSSTELGEREQHGLGSAPFRAVPKEFFKVQLPKHVDPTNYFTTECVRVQRRTEGANHHAVILQIGPARFGVNYRADKDSIDNELSVPYIFIRKLPGKMAYHTWFDQNDEEGENMDFPSGQKMKKRETFLKSLAHHMAKLQKLDFDKIDMLNFDNDIDAPVVVHSWETLDGVRMKRLAWPADLALDDISGNDVEKNERETHQHRGMRKIMDMILTAPPFATSKPQPDDENEKFVLRHPDLDLQNILTDSGGNVTGILDWHEAVTTPRCIGYAALPHFLTHDWHPRFTLEDSLYMSWSVDHYRCICVNAMNEACAEARWNDGKYTYKSVMYQAVYAAVTRGGSAPDLVNKTLLQLPGLRFMDLDEFQERPGRVLEGCWGLFRGGNSEIDGCGKDIGGTSFE</sequence>
<evidence type="ECO:0000256" key="1">
    <source>
        <dbReference type="SAM" id="MobiDB-lite"/>
    </source>
</evidence>
<keyword evidence="3" id="KW-1185">Reference proteome</keyword>
<dbReference type="AlphaFoldDB" id="A0A6A5STK9"/>
<dbReference type="Gene3D" id="3.90.1200.10">
    <property type="match status" value="1"/>
</dbReference>